<proteinExistence type="predicted"/>
<name>K0IIJ5_NITGG</name>
<keyword evidence="4" id="KW-1185">Reference proteome</keyword>
<dbReference type="Pfam" id="PF13565">
    <property type="entry name" value="HTH_32"/>
    <property type="match status" value="1"/>
</dbReference>
<sequence>MASDMSELERLYKAESDPEVKERLLLVLKVEEDGMVPSRVAEELLHRSRTWASEWMARYRQEGVDGLKTRPKSGRPPDIPPEVALRIQKKLKESKQGWTTRQAYELIVKESGVKYHHKHIYKVLHRWGFKQKVPRKVHINTASDEEKESFKKGRGKS</sequence>
<dbReference type="HOGENOM" id="CLU_124929_0_0_2"/>
<dbReference type="BioCyc" id="CNIT1237085:G1324-921-MONOMER"/>
<dbReference type="KEGG" id="nga:Ngar_c09230"/>
<dbReference type="EMBL" id="CP002408">
    <property type="protein sequence ID" value="AFU57897.1"/>
    <property type="molecule type" value="Genomic_DNA"/>
</dbReference>
<dbReference type="EMBL" id="CP002408">
    <property type="protein sequence ID" value="AFU57865.1"/>
    <property type="molecule type" value="Genomic_DNA"/>
</dbReference>
<protein>
    <submittedName>
        <fullName evidence="2 3">Putative transposase</fullName>
    </submittedName>
</protein>
<dbReference type="KEGG" id="nga:Ngar_c09550"/>
<evidence type="ECO:0000256" key="1">
    <source>
        <dbReference type="SAM" id="MobiDB-lite"/>
    </source>
</evidence>
<dbReference type="STRING" id="1237085.Ngar_c09230"/>
<evidence type="ECO:0000313" key="3">
    <source>
        <dbReference type="EMBL" id="AFU57897.1"/>
    </source>
</evidence>
<accession>K0IIJ5</accession>
<dbReference type="InterPro" id="IPR009057">
    <property type="entry name" value="Homeodomain-like_sf"/>
</dbReference>
<gene>
    <name evidence="2" type="ordered locus">Ngar_c09230</name>
    <name evidence="3" type="ordered locus">Ngar_c09550</name>
</gene>
<dbReference type="SUPFAM" id="SSF46689">
    <property type="entry name" value="Homeodomain-like"/>
    <property type="match status" value="1"/>
</dbReference>
<evidence type="ECO:0000313" key="2">
    <source>
        <dbReference type="EMBL" id="AFU57865.1"/>
    </source>
</evidence>
<dbReference type="AlphaFoldDB" id="K0IIJ5"/>
<dbReference type="InParanoid" id="K0IIJ5"/>
<evidence type="ECO:0000313" key="4">
    <source>
        <dbReference type="Proteomes" id="UP000008037"/>
    </source>
</evidence>
<organism evidence="3 4">
    <name type="scientific">Nitrososphaera gargensis (strain Ga9.2)</name>
    <dbReference type="NCBI Taxonomy" id="1237085"/>
    <lineage>
        <taxon>Archaea</taxon>
        <taxon>Nitrososphaerota</taxon>
        <taxon>Nitrososphaeria</taxon>
        <taxon>Nitrososphaerales</taxon>
        <taxon>Nitrososphaeraceae</taxon>
        <taxon>Nitrososphaera</taxon>
    </lineage>
</organism>
<dbReference type="Proteomes" id="UP000008037">
    <property type="component" value="Chromosome"/>
</dbReference>
<reference evidence="3 4" key="1">
    <citation type="journal article" date="2012" name="Environ. Microbiol.">
        <title>The genome of the ammonia-oxidizing Candidatus Nitrososphaera gargensis: insights into metabolic versatility and environmental adaptations.</title>
        <authorList>
            <person name="Spang A."/>
            <person name="Poehlein A."/>
            <person name="Offre P."/>
            <person name="Zumbragel S."/>
            <person name="Haider S."/>
            <person name="Rychlik N."/>
            <person name="Nowka B."/>
            <person name="Schmeisser C."/>
            <person name="Lebedeva E.V."/>
            <person name="Rattei T."/>
            <person name="Bohm C."/>
            <person name="Schmid M."/>
            <person name="Galushko A."/>
            <person name="Hatzenpichler R."/>
            <person name="Weinmaier T."/>
            <person name="Daniel R."/>
            <person name="Schleper C."/>
            <person name="Spieck E."/>
            <person name="Streit W."/>
            <person name="Wagner M."/>
        </authorList>
    </citation>
    <scope>NUCLEOTIDE SEQUENCE [LARGE SCALE GENOMIC DNA]</scope>
    <source>
        <strain evidence="3">Enrichment culture Ga9.2</strain>
        <strain evidence="4">Ga9.2</strain>
    </source>
</reference>
<feature type="region of interest" description="Disordered" evidence="1">
    <location>
        <begin position="138"/>
        <end position="157"/>
    </location>
</feature>